<dbReference type="Pfam" id="PF01103">
    <property type="entry name" value="Omp85"/>
    <property type="match status" value="1"/>
</dbReference>
<keyword evidence="2" id="KW-0472">Membrane</keyword>
<dbReference type="Gene3D" id="2.40.160.50">
    <property type="entry name" value="membrane protein fhac: a member of the omp85/tpsb transporter family"/>
    <property type="match status" value="1"/>
</dbReference>
<evidence type="ECO:0000313" key="5">
    <source>
        <dbReference type="EMBL" id="SFJ34928.1"/>
    </source>
</evidence>
<keyword evidence="3" id="KW-0732">Signal</keyword>
<accession>A0A1I3QLJ5</accession>
<dbReference type="EMBL" id="FORY01000004">
    <property type="protein sequence ID" value="SFJ34928.1"/>
    <property type="molecule type" value="Genomic_DNA"/>
</dbReference>
<protein>
    <submittedName>
        <fullName evidence="5">Outer membrane protein insertion porin family</fullName>
    </submittedName>
</protein>
<dbReference type="Proteomes" id="UP000183299">
    <property type="component" value="Unassembled WGS sequence"/>
</dbReference>
<dbReference type="OrthoDB" id="9803054at2"/>
<comment type="subcellular location">
    <subcellularLocation>
        <location evidence="1">Membrane</location>
    </subcellularLocation>
</comment>
<dbReference type="STRING" id="576117.SAMN04488138_10414"/>
<organism evidence="5 6">
    <name type="scientific">Celeribacter halophilus</name>
    <dbReference type="NCBI Taxonomy" id="576117"/>
    <lineage>
        <taxon>Bacteria</taxon>
        <taxon>Pseudomonadati</taxon>
        <taxon>Pseudomonadota</taxon>
        <taxon>Alphaproteobacteria</taxon>
        <taxon>Rhodobacterales</taxon>
        <taxon>Roseobacteraceae</taxon>
        <taxon>Celeribacter</taxon>
    </lineage>
</organism>
<evidence type="ECO:0000313" key="6">
    <source>
        <dbReference type="Proteomes" id="UP000183299"/>
    </source>
</evidence>
<evidence type="ECO:0000256" key="1">
    <source>
        <dbReference type="ARBA" id="ARBA00004370"/>
    </source>
</evidence>
<feature type="domain" description="Bacterial surface antigen (D15)" evidence="4">
    <location>
        <begin position="172"/>
        <end position="446"/>
    </location>
</feature>
<sequence length="446" mass="48521">MLPRSCVNSAYMKGLLRGGLMSGAVLASSLGAAAQSGEGNSRIYTKVVVRGAEFIPEEDIKLTCGAVPNVPYLTIELRAIEDCLMSTGVFESVTLTPEDDTLVIAVEELNTQPGRIEASLAYSSQDGLIGGLSFEQYNLFPDTYGSVRLAYNDEVKRGIARLYHVDMIEDVLDLGLRAGWEELSYDDTPYTEKTRQLEAYAVWNAKPDTRLEAGLGYRSYGLFDVSADASPLLLSEETSTIDAPFMRFGLDHSSISKGETSWGAWNYQFGVDQYFWNLGTEDALRDFRLKTRSYVPFGSSTRMLISLDAGTVSGTNGNATRVMDRFTPGADSFRGFASGGVGPRDNGDALGGNNFAVSTIELQRNFDNFDSTPLIGGVFWQTGAAWGLDDTQSGTIDDDYHQRSSVGVSLSLEIGIVPISLYVAKALKKEDGDEEQVFGLSLSTNF</sequence>
<gene>
    <name evidence="5" type="ORF">SAMN04488138_10414</name>
</gene>
<proteinExistence type="predicted"/>
<reference evidence="5 6" key="1">
    <citation type="submission" date="2016-10" db="EMBL/GenBank/DDBJ databases">
        <authorList>
            <person name="de Groot N.N."/>
        </authorList>
    </citation>
    <scope>NUCLEOTIDE SEQUENCE [LARGE SCALE GENOMIC DNA]</scope>
    <source>
        <strain evidence="5 6">CGMCC 1.8891</strain>
    </source>
</reference>
<feature type="signal peptide" evidence="3">
    <location>
        <begin position="1"/>
        <end position="27"/>
    </location>
</feature>
<dbReference type="Gene3D" id="3.10.20.310">
    <property type="entry name" value="membrane protein fhac"/>
    <property type="match status" value="1"/>
</dbReference>
<dbReference type="InterPro" id="IPR000184">
    <property type="entry name" value="Bac_surfAg_D15"/>
</dbReference>
<feature type="chain" id="PRO_5010180332" evidence="3">
    <location>
        <begin position="28"/>
        <end position="446"/>
    </location>
</feature>
<evidence type="ECO:0000259" key="4">
    <source>
        <dbReference type="Pfam" id="PF01103"/>
    </source>
</evidence>
<evidence type="ECO:0000256" key="2">
    <source>
        <dbReference type="ARBA" id="ARBA00023136"/>
    </source>
</evidence>
<keyword evidence="6" id="KW-1185">Reference proteome</keyword>
<evidence type="ECO:0000256" key="3">
    <source>
        <dbReference type="SAM" id="SignalP"/>
    </source>
</evidence>
<name>A0A1I3QLJ5_9RHOB</name>
<dbReference type="AlphaFoldDB" id="A0A1I3QLJ5"/>
<dbReference type="GO" id="GO:0019867">
    <property type="term" value="C:outer membrane"/>
    <property type="evidence" value="ECO:0007669"/>
    <property type="project" value="InterPro"/>
</dbReference>